<comment type="caution">
    <text evidence="1">The sequence shown here is derived from an EMBL/GenBank/DDBJ whole genome shotgun (WGS) entry which is preliminary data.</text>
</comment>
<evidence type="ECO:0000313" key="1">
    <source>
        <dbReference type="EMBL" id="KAF6176091.1"/>
    </source>
</evidence>
<dbReference type="EMBL" id="JACGCM010000121">
    <property type="protein sequence ID" value="KAF6176091.1"/>
    <property type="molecule type" value="Genomic_DNA"/>
</dbReference>
<sequence length="171" mass="19547">MALHSPIPTLSLKTLFPTTTITTNIRQRRRLVVTVMKMVDIISFEEGELERPKWAGGTPLSRLVGALISFKPLYSVMKFGARQVLISTAEKTNVPWREMTREILESQVYEEMGSIQNTSLVYPDCNFGTEHYSPRFSRTAVHEFNHAILHCDDVAGIMLRLALNTSRFFRK</sequence>
<reference evidence="1 2" key="1">
    <citation type="journal article" date="2020" name="IScience">
        <title>Genome Sequencing of the Endangered Kingdonia uniflora (Circaeasteraceae, Ranunculales) Reveals Potential Mechanisms of Evolutionary Specialization.</title>
        <authorList>
            <person name="Sun Y."/>
            <person name="Deng T."/>
            <person name="Zhang A."/>
            <person name="Moore M.J."/>
            <person name="Landis J.B."/>
            <person name="Lin N."/>
            <person name="Zhang H."/>
            <person name="Zhang X."/>
            <person name="Huang J."/>
            <person name="Zhang X."/>
            <person name="Sun H."/>
            <person name="Wang H."/>
        </authorList>
    </citation>
    <scope>NUCLEOTIDE SEQUENCE [LARGE SCALE GENOMIC DNA]</scope>
    <source>
        <strain evidence="1">TB1705</strain>
        <tissue evidence="1">Leaf</tissue>
    </source>
</reference>
<dbReference type="Proteomes" id="UP000541444">
    <property type="component" value="Unassembled WGS sequence"/>
</dbReference>
<gene>
    <name evidence="1" type="ORF">GIB67_000185</name>
</gene>
<evidence type="ECO:0000313" key="2">
    <source>
        <dbReference type="Proteomes" id="UP000541444"/>
    </source>
</evidence>
<dbReference type="OrthoDB" id="2013972at2759"/>
<dbReference type="AlphaFoldDB" id="A0A7J7P9H9"/>
<protein>
    <submittedName>
        <fullName evidence="1">Uncharacterized protein</fullName>
    </submittedName>
</protein>
<proteinExistence type="predicted"/>
<name>A0A7J7P9H9_9MAGN</name>
<keyword evidence="2" id="KW-1185">Reference proteome</keyword>
<organism evidence="1 2">
    <name type="scientific">Kingdonia uniflora</name>
    <dbReference type="NCBI Taxonomy" id="39325"/>
    <lineage>
        <taxon>Eukaryota</taxon>
        <taxon>Viridiplantae</taxon>
        <taxon>Streptophyta</taxon>
        <taxon>Embryophyta</taxon>
        <taxon>Tracheophyta</taxon>
        <taxon>Spermatophyta</taxon>
        <taxon>Magnoliopsida</taxon>
        <taxon>Ranunculales</taxon>
        <taxon>Circaeasteraceae</taxon>
        <taxon>Kingdonia</taxon>
    </lineage>
</organism>
<accession>A0A7J7P9H9</accession>